<feature type="compositionally biased region" description="Basic and acidic residues" evidence="1">
    <location>
        <begin position="125"/>
        <end position="161"/>
    </location>
</feature>
<name>A0A1I7U5B5_9PELO</name>
<accession>A0A1I7U5B5</accession>
<reference evidence="3" key="1">
    <citation type="submission" date="2016-11" db="UniProtKB">
        <authorList>
            <consortium name="WormBaseParasite"/>
        </authorList>
    </citation>
    <scope>IDENTIFICATION</scope>
</reference>
<feature type="region of interest" description="Disordered" evidence="1">
    <location>
        <begin position="1"/>
        <end position="203"/>
    </location>
</feature>
<protein>
    <submittedName>
        <fullName evidence="3">Macro domain-containing protein</fullName>
    </submittedName>
</protein>
<feature type="compositionally biased region" description="Basic and acidic residues" evidence="1">
    <location>
        <begin position="92"/>
        <end position="112"/>
    </location>
</feature>
<sequence>MDSDNNDAVSDSEDNSQFNVADDSQQSLGMVESSQNSSRKRDILKARKERDSKSKAARRLIDSQQDRQVDAVGNPNVKPRSDAVSRRSLSQKRRDASRKAKRRSEETEADKIVRKHKNAAQMSARRSEEPDDVRAQRNMSDAERKMRARSEEPDDVREKRNSTNAKRTAVKRSEELPETKRKRNVSNANRMSSKRSKDAEYSSDFSVLKSNSIHGNTQKPKCKIRISFVDLLDLETQCIVIPHYGSVNQVDRSAIYNQYWKRLEDGREDYKEFLDSLDLKEFTPEVYPCEGRNQFHIQAPVMDKSGFTLVTETALRATYLSCLHRADLNGSRSIGFPILGKGISRRMSVALALQTFFAYFNSSPSRNIQLVYLVTKNMDECDDIASFTSYIREIDFSQWTIQQEMHILYDPWNRIHLESSVFWIYESKEKVESDSAQNIHDIMCEKTGVSMTAFKFYDESSGNGRQRIRDYSMAEIQLNEESPENIINFLYPIENVCGSNAILRKLWIVSSYIMFYGNRTDILGRIPLSEDSAEFTWRKNLFNLLKNLHREVLKQWNRVVKYVPKKCDCLKLRGYHEQLYFFTTPLSHPDPIFEQFVLNGKTLMVKESSIHDVQNLQYKFVPGVPSSAYGYTHEMIVLGVVKSTNMYWMMYYCGLELMMGALD</sequence>
<organism evidence="2 3">
    <name type="scientific">Caenorhabditis tropicalis</name>
    <dbReference type="NCBI Taxonomy" id="1561998"/>
    <lineage>
        <taxon>Eukaryota</taxon>
        <taxon>Metazoa</taxon>
        <taxon>Ecdysozoa</taxon>
        <taxon>Nematoda</taxon>
        <taxon>Chromadorea</taxon>
        <taxon>Rhabditida</taxon>
        <taxon>Rhabditina</taxon>
        <taxon>Rhabditomorpha</taxon>
        <taxon>Rhabditoidea</taxon>
        <taxon>Rhabditidae</taxon>
        <taxon>Peloderinae</taxon>
        <taxon>Caenorhabditis</taxon>
    </lineage>
</organism>
<dbReference type="SUPFAM" id="SSF52949">
    <property type="entry name" value="Macro domain-like"/>
    <property type="match status" value="1"/>
</dbReference>
<dbReference type="Gene3D" id="3.40.220.10">
    <property type="entry name" value="Leucine Aminopeptidase, subunit E, domain 1"/>
    <property type="match status" value="1"/>
</dbReference>
<feature type="compositionally biased region" description="Basic and acidic residues" evidence="1">
    <location>
        <begin position="39"/>
        <end position="69"/>
    </location>
</feature>
<dbReference type="InterPro" id="IPR043472">
    <property type="entry name" value="Macro_dom-like"/>
</dbReference>
<dbReference type="STRING" id="1561998.A0A1I7U5B5"/>
<feature type="compositionally biased region" description="Acidic residues" evidence="1">
    <location>
        <begin position="1"/>
        <end position="14"/>
    </location>
</feature>
<dbReference type="Proteomes" id="UP000095282">
    <property type="component" value="Unplaced"/>
</dbReference>
<dbReference type="AlphaFoldDB" id="A0A1I7U5B5"/>
<proteinExistence type="predicted"/>
<evidence type="ECO:0000313" key="3">
    <source>
        <dbReference type="WBParaSite" id="Csp11.Scaffold629.g15009.t1"/>
    </source>
</evidence>
<evidence type="ECO:0000256" key="1">
    <source>
        <dbReference type="SAM" id="MobiDB-lite"/>
    </source>
</evidence>
<dbReference type="WBParaSite" id="Csp11.Scaffold629.g15009.t1">
    <property type="protein sequence ID" value="Csp11.Scaffold629.g15009.t1"/>
    <property type="gene ID" value="Csp11.Scaffold629.g15009"/>
</dbReference>
<feature type="compositionally biased region" description="Polar residues" evidence="1">
    <location>
        <begin position="15"/>
        <end position="37"/>
    </location>
</feature>
<evidence type="ECO:0000313" key="2">
    <source>
        <dbReference type="Proteomes" id="UP000095282"/>
    </source>
</evidence>
<keyword evidence="2" id="KW-1185">Reference proteome</keyword>